<proteinExistence type="predicted"/>
<protein>
    <recommendedName>
        <fullName evidence="3">Transposase</fullName>
    </recommendedName>
</protein>
<keyword evidence="2" id="KW-1185">Reference proteome</keyword>
<evidence type="ECO:0000313" key="1">
    <source>
        <dbReference type="EMBL" id="QER87688.1"/>
    </source>
</evidence>
<accession>A0ABX5ZTC8</accession>
<dbReference type="Proteomes" id="UP000324308">
    <property type="component" value="Chromosome"/>
</dbReference>
<name>A0ABX5ZTC8_STRTE</name>
<organism evidence="1 2">
    <name type="scientific">Streptomyces tendae</name>
    <dbReference type="NCBI Taxonomy" id="1932"/>
    <lineage>
        <taxon>Bacteria</taxon>
        <taxon>Bacillati</taxon>
        <taxon>Actinomycetota</taxon>
        <taxon>Actinomycetes</taxon>
        <taxon>Kitasatosporales</taxon>
        <taxon>Streptomycetaceae</taxon>
        <taxon>Streptomyces</taxon>
    </lineage>
</organism>
<reference evidence="1 2" key="1">
    <citation type="submission" date="2019-09" db="EMBL/GenBank/DDBJ databases">
        <title>Draft genome sequence of the Ebosin-producing strain Streptomyces sp. 139.</title>
        <authorList>
            <person name="Ai L."/>
            <person name="Geng M."/>
            <person name="Ma M."/>
            <person name="Bai L."/>
        </authorList>
    </citation>
    <scope>NUCLEOTIDE SEQUENCE [LARGE SCALE GENOMIC DNA]</scope>
    <source>
        <strain evidence="1 2">139</strain>
    </source>
</reference>
<evidence type="ECO:0008006" key="3">
    <source>
        <dbReference type="Google" id="ProtNLM"/>
    </source>
</evidence>
<dbReference type="EMBL" id="CP043959">
    <property type="protein sequence ID" value="QER87688.1"/>
    <property type="molecule type" value="Genomic_DNA"/>
</dbReference>
<sequence>MRLLICRVGGRVGTSAGGPGDARHAHNWARHPIITDPDHAAAAATARKAAAGPKPDPQVRWRRVTRTLLTVCLGNLLTYRRADRRIHAIA</sequence>
<evidence type="ECO:0000313" key="2">
    <source>
        <dbReference type="Proteomes" id="UP000324308"/>
    </source>
</evidence>
<gene>
    <name evidence="1" type="ORF">F3L20_19155</name>
</gene>